<keyword evidence="2" id="KW-1133">Transmembrane helix</keyword>
<evidence type="ECO:0000313" key="5">
    <source>
        <dbReference type="EMBL" id="MFC5465220.1"/>
    </source>
</evidence>
<keyword evidence="1" id="KW-0378">Hydrolase</keyword>
<feature type="domain" description="CBM-cenC" evidence="4">
    <location>
        <begin position="31"/>
        <end position="156"/>
    </location>
</feature>
<keyword evidence="3" id="KW-0732">Signal</keyword>
<keyword evidence="2" id="KW-0472">Membrane</keyword>
<dbReference type="Proteomes" id="UP001596147">
    <property type="component" value="Unassembled WGS sequence"/>
</dbReference>
<dbReference type="InterPro" id="IPR003305">
    <property type="entry name" value="CenC_carb-bd"/>
</dbReference>
<organism evidence="5 6">
    <name type="scientific">Lederbergia graminis</name>
    <dbReference type="NCBI Taxonomy" id="735518"/>
    <lineage>
        <taxon>Bacteria</taxon>
        <taxon>Bacillati</taxon>
        <taxon>Bacillota</taxon>
        <taxon>Bacilli</taxon>
        <taxon>Bacillales</taxon>
        <taxon>Bacillaceae</taxon>
        <taxon>Lederbergia</taxon>
    </lineage>
</organism>
<sequence>MKNKLRVLFVFAVFLLLISMTTPIFAAEPENLVKDPSFEEQTDGVAEPWRIQDDVELSGIDAGDRALTGEKNVWFRTTNGWNSVRQFVDVEKNTDYILTAYVKAGTDIKDIYFGVWPDGAAQGKEQVFKTEKFENAAEYTKLTFEFNSEEAERVDVFLGSVQSEGDNWVNVDDFSLVAAASDEEPAAGDDEGEKLPNTATPLYNSLLIGFSLILLGGIALFYFKRKTASQE</sequence>
<evidence type="ECO:0000259" key="4">
    <source>
        <dbReference type="Pfam" id="PF02018"/>
    </source>
</evidence>
<feature type="signal peptide" evidence="3">
    <location>
        <begin position="1"/>
        <end position="26"/>
    </location>
</feature>
<reference evidence="6" key="1">
    <citation type="journal article" date="2019" name="Int. J. Syst. Evol. Microbiol.">
        <title>The Global Catalogue of Microorganisms (GCM) 10K type strain sequencing project: providing services to taxonomists for standard genome sequencing and annotation.</title>
        <authorList>
            <consortium name="The Broad Institute Genomics Platform"/>
            <consortium name="The Broad Institute Genome Sequencing Center for Infectious Disease"/>
            <person name="Wu L."/>
            <person name="Ma J."/>
        </authorList>
    </citation>
    <scope>NUCLEOTIDE SEQUENCE [LARGE SCALE GENOMIC DNA]</scope>
    <source>
        <strain evidence="6">CGMCC 1.12237</strain>
    </source>
</reference>
<evidence type="ECO:0000256" key="3">
    <source>
        <dbReference type="SAM" id="SignalP"/>
    </source>
</evidence>
<dbReference type="Gene3D" id="2.60.120.260">
    <property type="entry name" value="Galactose-binding domain-like"/>
    <property type="match status" value="1"/>
</dbReference>
<proteinExistence type="predicted"/>
<evidence type="ECO:0000256" key="2">
    <source>
        <dbReference type="SAM" id="Phobius"/>
    </source>
</evidence>
<gene>
    <name evidence="5" type="ORF">ACFPM4_10720</name>
</gene>
<evidence type="ECO:0000256" key="1">
    <source>
        <dbReference type="ARBA" id="ARBA00022801"/>
    </source>
</evidence>
<name>A0ABW0LIR9_9BACI</name>
<accession>A0ABW0LIR9</accession>
<dbReference type="InterPro" id="IPR008979">
    <property type="entry name" value="Galactose-bd-like_sf"/>
</dbReference>
<dbReference type="Pfam" id="PF02018">
    <property type="entry name" value="CBM_4_9"/>
    <property type="match status" value="1"/>
</dbReference>
<keyword evidence="6" id="KW-1185">Reference proteome</keyword>
<evidence type="ECO:0000313" key="6">
    <source>
        <dbReference type="Proteomes" id="UP001596147"/>
    </source>
</evidence>
<dbReference type="EMBL" id="JBHSMC010000014">
    <property type="protein sequence ID" value="MFC5465220.1"/>
    <property type="molecule type" value="Genomic_DNA"/>
</dbReference>
<dbReference type="SUPFAM" id="SSF49785">
    <property type="entry name" value="Galactose-binding domain-like"/>
    <property type="match status" value="1"/>
</dbReference>
<protein>
    <submittedName>
        <fullName evidence="5">Carbohydrate binding domain-containing protein</fullName>
    </submittedName>
</protein>
<comment type="caution">
    <text evidence="5">The sequence shown here is derived from an EMBL/GenBank/DDBJ whole genome shotgun (WGS) entry which is preliminary data.</text>
</comment>
<dbReference type="RefSeq" id="WP_382351249.1">
    <property type="nucleotide sequence ID" value="NZ_JBHSMC010000014.1"/>
</dbReference>
<feature type="chain" id="PRO_5045063147" evidence="3">
    <location>
        <begin position="27"/>
        <end position="231"/>
    </location>
</feature>
<feature type="transmembrane region" description="Helical" evidence="2">
    <location>
        <begin position="202"/>
        <end position="223"/>
    </location>
</feature>
<keyword evidence="2" id="KW-0812">Transmembrane</keyword>
<dbReference type="NCBIfam" id="TIGR01167">
    <property type="entry name" value="LPXTG_anchor"/>
    <property type="match status" value="1"/>
</dbReference>